<name>A0A3G9JAY7_9BACL</name>
<evidence type="ECO:0000313" key="2">
    <source>
        <dbReference type="Proteomes" id="UP000275368"/>
    </source>
</evidence>
<proteinExistence type="predicted"/>
<evidence type="ECO:0000313" key="1">
    <source>
        <dbReference type="EMBL" id="BBH20454.1"/>
    </source>
</evidence>
<organism evidence="1 2">
    <name type="scientific">Paenibacillus baekrokdamisoli</name>
    <dbReference type="NCBI Taxonomy" id="1712516"/>
    <lineage>
        <taxon>Bacteria</taxon>
        <taxon>Bacillati</taxon>
        <taxon>Bacillota</taxon>
        <taxon>Bacilli</taxon>
        <taxon>Bacillales</taxon>
        <taxon>Paenibacillaceae</taxon>
        <taxon>Paenibacillus</taxon>
    </lineage>
</organism>
<gene>
    <name evidence="1" type="ORF">Back11_17990</name>
</gene>
<reference evidence="1 2" key="1">
    <citation type="submission" date="2018-11" db="EMBL/GenBank/DDBJ databases">
        <title>Complete genome sequence of Paenibacillus baekrokdamisoli strain KCTC 33723.</title>
        <authorList>
            <person name="Kang S.W."/>
            <person name="Lee K.C."/>
            <person name="Kim K.K."/>
            <person name="Kim J.S."/>
            <person name="Kim D.S."/>
            <person name="Ko S.H."/>
            <person name="Yang S.H."/>
            <person name="Lee J.S."/>
        </authorList>
    </citation>
    <scope>NUCLEOTIDE SEQUENCE [LARGE SCALE GENOMIC DNA]</scope>
    <source>
        <strain evidence="1 2">KCTC 33723</strain>
    </source>
</reference>
<dbReference type="Proteomes" id="UP000275368">
    <property type="component" value="Chromosome"/>
</dbReference>
<protein>
    <submittedName>
        <fullName evidence="1">Uncharacterized protein</fullName>
    </submittedName>
</protein>
<dbReference type="EMBL" id="AP019308">
    <property type="protein sequence ID" value="BBH20454.1"/>
    <property type="molecule type" value="Genomic_DNA"/>
</dbReference>
<keyword evidence="2" id="KW-1185">Reference proteome</keyword>
<dbReference type="KEGG" id="pbk:Back11_17990"/>
<dbReference type="AlphaFoldDB" id="A0A3G9JAY7"/>
<sequence length="148" mass="17363">MILILSIVGCSDSQVYPKDFNFTFEYGSFYNNILNTFEGTYTKDLVMNGAITTELNLTEKEKKQIYKLMKDINLFNYLNEIEGLVMEPTSGYRFEIQYNGKKKIINWKGEFTDRLRDKEFIKMTTTIIEIIQSKEAYKLLPPIQGSYE</sequence>
<accession>A0A3G9JAY7</accession>